<gene>
    <name evidence="2" type="ORF">MENT_LOCUS8522</name>
</gene>
<dbReference type="Proteomes" id="UP000580250">
    <property type="component" value="Unassembled WGS sequence"/>
</dbReference>
<dbReference type="PANTHER" id="PTHR47510:SF3">
    <property type="entry name" value="ENDO_EXONUCLEASE_PHOSPHATASE DOMAIN-CONTAINING PROTEIN"/>
    <property type="match status" value="1"/>
</dbReference>
<dbReference type="InterPro" id="IPR043502">
    <property type="entry name" value="DNA/RNA_pol_sf"/>
</dbReference>
<evidence type="ECO:0000313" key="2">
    <source>
        <dbReference type="EMBL" id="CAD2146122.1"/>
    </source>
</evidence>
<accession>A0A6V7U5E6</accession>
<protein>
    <recommendedName>
        <fullName evidence="1">Reverse transcriptase domain-containing protein</fullName>
    </recommendedName>
</protein>
<dbReference type="EMBL" id="CAJEWN010000036">
    <property type="protein sequence ID" value="CAD2146122.1"/>
    <property type="molecule type" value="Genomic_DNA"/>
</dbReference>
<evidence type="ECO:0000313" key="3">
    <source>
        <dbReference type="Proteomes" id="UP000580250"/>
    </source>
</evidence>
<dbReference type="InterPro" id="IPR000477">
    <property type="entry name" value="RT_dom"/>
</dbReference>
<dbReference type="SUPFAM" id="SSF56672">
    <property type="entry name" value="DNA/RNA polymerases"/>
    <property type="match status" value="1"/>
</dbReference>
<dbReference type="AlphaFoldDB" id="A0A6V7U5E6"/>
<dbReference type="OrthoDB" id="410104at2759"/>
<comment type="caution">
    <text evidence="2">The sequence shown here is derived from an EMBL/GenBank/DDBJ whole genome shotgun (WGS) entry which is preliminary data.</text>
</comment>
<name>A0A6V7U5E6_MELEN</name>
<feature type="domain" description="Reverse transcriptase" evidence="1">
    <location>
        <begin position="88"/>
        <end position="177"/>
    </location>
</feature>
<sequence length="181" mass="21280">MNLSSTTPGPTRNDAYLDICLTNKPDLFHDIYVDGSLFNSDHDALIFDLLFPIIKKEVKPIKYRQYNKTNTILAYCINIFMEMVMEMVLNKYIVQFLLDNNLFSKDQYGFIKNRSTTTQLISTLEDWYDAIMGKKNIDCIYIDFKKAFDSVPHDLLINKLYRIGIRGKKRRKIKSLLPIRF</sequence>
<evidence type="ECO:0000259" key="1">
    <source>
        <dbReference type="Pfam" id="PF00078"/>
    </source>
</evidence>
<dbReference type="Pfam" id="PF00078">
    <property type="entry name" value="RVT_1"/>
    <property type="match status" value="1"/>
</dbReference>
<dbReference type="PANTHER" id="PTHR47510">
    <property type="entry name" value="REVERSE TRANSCRIPTASE DOMAIN-CONTAINING PROTEIN"/>
    <property type="match status" value="1"/>
</dbReference>
<proteinExistence type="predicted"/>
<reference evidence="2 3" key="1">
    <citation type="submission" date="2020-08" db="EMBL/GenBank/DDBJ databases">
        <authorList>
            <person name="Koutsovoulos G."/>
            <person name="Danchin GJ E."/>
        </authorList>
    </citation>
    <scope>NUCLEOTIDE SEQUENCE [LARGE SCALE GENOMIC DNA]</scope>
</reference>
<organism evidence="2 3">
    <name type="scientific">Meloidogyne enterolobii</name>
    <name type="common">Root-knot nematode worm</name>
    <name type="synonym">Meloidogyne mayaguensis</name>
    <dbReference type="NCBI Taxonomy" id="390850"/>
    <lineage>
        <taxon>Eukaryota</taxon>
        <taxon>Metazoa</taxon>
        <taxon>Ecdysozoa</taxon>
        <taxon>Nematoda</taxon>
        <taxon>Chromadorea</taxon>
        <taxon>Rhabditida</taxon>
        <taxon>Tylenchina</taxon>
        <taxon>Tylenchomorpha</taxon>
        <taxon>Tylenchoidea</taxon>
        <taxon>Meloidogynidae</taxon>
        <taxon>Meloidogyninae</taxon>
        <taxon>Meloidogyne</taxon>
    </lineage>
</organism>